<keyword evidence="8" id="KW-1185">Reference proteome</keyword>
<dbReference type="Proteomes" id="UP000030170">
    <property type="component" value="Unassembled WGS sequence"/>
</dbReference>
<dbReference type="Gene3D" id="1.20.120.580">
    <property type="entry name" value="bsu32300-like"/>
    <property type="match status" value="1"/>
</dbReference>
<keyword evidence="7" id="KW-0808">Transferase</keyword>
<dbReference type="InterPro" id="IPR051813">
    <property type="entry name" value="HepT_RNase_toxin"/>
</dbReference>
<organism evidence="7 8">
    <name type="scientific">Neosynechococcus sphagnicola sy1</name>
    <dbReference type="NCBI Taxonomy" id="1497020"/>
    <lineage>
        <taxon>Bacteria</taxon>
        <taxon>Bacillati</taxon>
        <taxon>Cyanobacteriota</taxon>
        <taxon>Cyanophyceae</taxon>
        <taxon>Neosynechococcales</taxon>
        <taxon>Neosynechococcaceae</taxon>
        <taxon>Neosynechococcus</taxon>
    </lineage>
</organism>
<dbReference type="EMBL" id="JJML01000001">
    <property type="protein sequence ID" value="KGF74052.1"/>
    <property type="molecule type" value="Genomic_DNA"/>
</dbReference>
<dbReference type="GO" id="GO:0000166">
    <property type="term" value="F:nucleotide binding"/>
    <property type="evidence" value="ECO:0007669"/>
    <property type="project" value="UniProtKB-KW"/>
</dbReference>
<comment type="similarity">
    <text evidence="6">Belongs to the HepT RNase toxin family.</text>
</comment>
<dbReference type="GO" id="GO:0004540">
    <property type="term" value="F:RNA nuclease activity"/>
    <property type="evidence" value="ECO:0007669"/>
    <property type="project" value="InterPro"/>
</dbReference>
<proteinExistence type="inferred from homology"/>
<dbReference type="Pfam" id="PF01934">
    <property type="entry name" value="HepT-like"/>
    <property type="match status" value="1"/>
</dbReference>
<dbReference type="GO" id="GO:0016787">
    <property type="term" value="F:hydrolase activity"/>
    <property type="evidence" value="ECO:0007669"/>
    <property type="project" value="UniProtKB-KW"/>
</dbReference>
<keyword evidence="4" id="KW-0547">Nucleotide-binding</keyword>
<dbReference type="GO" id="GO:0110001">
    <property type="term" value="C:toxin-antitoxin complex"/>
    <property type="evidence" value="ECO:0007669"/>
    <property type="project" value="InterPro"/>
</dbReference>
<dbReference type="AlphaFoldDB" id="A0A098TQA8"/>
<evidence type="ECO:0000256" key="5">
    <source>
        <dbReference type="ARBA" id="ARBA00022801"/>
    </source>
</evidence>
<keyword evidence="1" id="KW-0597">Phosphoprotein</keyword>
<gene>
    <name evidence="7" type="ORF">DO97_00655</name>
</gene>
<evidence type="ECO:0000256" key="3">
    <source>
        <dbReference type="ARBA" id="ARBA00022722"/>
    </source>
</evidence>
<comment type="caution">
    <text evidence="7">The sequence shown here is derived from an EMBL/GenBank/DDBJ whole genome shotgun (WGS) entry which is preliminary data.</text>
</comment>
<dbReference type="InterPro" id="IPR037038">
    <property type="entry name" value="HepT-like_sf"/>
</dbReference>
<dbReference type="STRING" id="1497020.DO97_00655"/>
<keyword evidence="2" id="KW-1277">Toxin-antitoxin system</keyword>
<sequence>MWNSTRPFSDILLEAIAQVERYAMRGQDAFKQDELVQVWIIHHLQILGEAASKLSDSFVAQHSEVPWSVIVEFRNILVHEYFRVNLQMVWQIVERDLPNLKARITAILQDKS</sequence>
<keyword evidence="5" id="KW-0378">Hydrolase</keyword>
<dbReference type="InterPro" id="IPR008201">
    <property type="entry name" value="HepT-like"/>
</dbReference>
<keyword evidence="3" id="KW-0540">Nuclease</keyword>
<name>A0A098TQA8_9CYAN</name>
<evidence type="ECO:0000256" key="4">
    <source>
        <dbReference type="ARBA" id="ARBA00022741"/>
    </source>
</evidence>
<dbReference type="PANTHER" id="PTHR34139:SF1">
    <property type="entry name" value="RNASE MJ1380-RELATED"/>
    <property type="match status" value="1"/>
</dbReference>
<evidence type="ECO:0000256" key="1">
    <source>
        <dbReference type="ARBA" id="ARBA00022553"/>
    </source>
</evidence>
<evidence type="ECO:0000313" key="7">
    <source>
        <dbReference type="EMBL" id="KGF74052.1"/>
    </source>
</evidence>
<accession>A0A098TQA8</accession>
<reference evidence="7 8" key="1">
    <citation type="journal article" date="2014" name="Mol. Ecol.">
        <title>Evolution of Synechococcus.</title>
        <authorList>
            <person name="Dvorak P."/>
            <person name="Casamatta D."/>
            <person name="Hasler P."/>
            <person name="Poulickova A."/>
            <person name="Ondrej V."/>
            <person name="Sanges R."/>
        </authorList>
    </citation>
    <scope>NUCLEOTIDE SEQUENCE [LARGE SCALE GENOMIC DNA]</scope>
    <source>
        <strain evidence="7 8">CAUP A 1101</strain>
    </source>
</reference>
<dbReference type="PANTHER" id="PTHR34139">
    <property type="entry name" value="UPF0331 PROTEIN MJ0127"/>
    <property type="match status" value="1"/>
</dbReference>
<dbReference type="GO" id="GO:0016740">
    <property type="term" value="F:transferase activity"/>
    <property type="evidence" value="ECO:0007669"/>
    <property type="project" value="UniProtKB-KW"/>
</dbReference>
<evidence type="ECO:0000313" key="8">
    <source>
        <dbReference type="Proteomes" id="UP000030170"/>
    </source>
</evidence>
<protein>
    <submittedName>
        <fullName evidence="7">Nucleotidyltransferase</fullName>
    </submittedName>
</protein>
<evidence type="ECO:0000256" key="2">
    <source>
        <dbReference type="ARBA" id="ARBA00022649"/>
    </source>
</evidence>
<evidence type="ECO:0000256" key="6">
    <source>
        <dbReference type="ARBA" id="ARBA00024207"/>
    </source>
</evidence>